<dbReference type="AlphaFoldDB" id="A0AAD9DTU3"/>
<feature type="compositionally biased region" description="Basic residues" evidence="1">
    <location>
        <begin position="44"/>
        <end position="54"/>
    </location>
</feature>
<proteinExistence type="predicted"/>
<dbReference type="Proteomes" id="UP001239994">
    <property type="component" value="Unassembled WGS sequence"/>
</dbReference>
<accession>A0AAD9DTU3</accession>
<evidence type="ECO:0000256" key="1">
    <source>
        <dbReference type="SAM" id="MobiDB-lite"/>
    </source>
</evidence>
<dbReference type="EMBL" id="JAROKS010000018">
    <property type="protein sequence ID" value="KAK1792978.1"/>
    <property type="molecule type" value="Genomic_DNA"/>
</dbReference>
<name>A0AAD9DTU3_9TELE</name>
<feature type="region of interest" description="Disordered" evidence="1">
    <location>
        <begin position="31"/>
        <end position="60"/>
    </location>
</feature>
<evidence type="ECO:0000313" key="2">
    <source>
        <dbReference type="EMBL" id="KAK1792978.1"/>
    </source>
</evidence>
<feature type="region of interest" description="Disordered" evidence="1">
    <location>
        <begin position="167"/>
        <end position="217"/>
    </location>
</feature>
<feature type="region of interest" description="Disordered" evidence="1">
    <location>
        <begin position="84"/>
        <end position="115"/>
    </location>
</feature>
<sequence>MDMTTYIEKLVLVLCFGENIVIHMESHTPPRYRKTNRLRMPGKGGKKRKGKMGGKRPPTTHAARLSIILASLHTSTMEEEAAGRFWGGPEYGPGSDSEESYRPQPDSEDWHTEVNSTGSYDQYMDFYEGYADHGEFGECSNVSLRSDGGFDYGEDPSMEVEEVLYGDPLNGSDVASADSESDEAPARQIPPKELLGNEQTFPSGIKSGDRARGHSTH</sequence>
<organism evidence="2 3">
    <name type="scientific">Electrophorus voltai</name>
    <dbReference type="NCBI Taxonomy" id="2609070"/>
    <lineage>
        <taxon>Eukaryota</taxon>
        <taxon>Metazoa</taxon>
        <taxon>Chordata</taxon>
        <taxon>Craniata</taxon>
        <taxon>Vertebrata</taxon>
        <taxon>Euteleostomi</taxon>
        <taxon>Actinopterygii</taxon>
        <taxon>Neopterygii</taxon>
        <taxon>Teleostei</taxon>
        <taxon>Ostariophysi</taxon>
        <taxon>Gymnotiformes</taxon>
        <taxon>Gymnotoidei</taxon>
        <taxon>Gymnotidae</taxon>
        <taxon>Electrophorus</taxon>
    </lineage>
</organism>
<reference evidence="2" key="1">
    <citation type="submission" date="2023-03" db="EMBL/GenBank/DDBJ databases">
        <title>Electrophorus voltai genome.</title>
        <authorList>
            <person name="Bian C."/>
        </authorList>
    </citation>
    <scope>NUCLEOTIDE SEQUENCE</scope>
    <source>
        <strain evidence="2">CB-2022</strain>
        <tissue evidence="2">Muscle</tissue>
    </source>
</reference>
<comment type="caution">
    <text evidence="2">The sequence shown here is derived from an EMBL/GenBank/DDBJ whole genome shotgun (WGS) entry which is preliminary data.</text>
</comment>
<protein>
    <submittedName>
        <fullName evidence="2">Uncharacterized protein</fullName>
    </submittedName>
</protein>
<gene>
    <name evidence="2" type="ORF">P4O66_001696</name>
</gene>
<feature type="compositionally biased region" description="Basic and acidic residues" evidence="1">
    <location>
        <begin position="207"/>
        <end position="217"/>
    </location>
</feature>
<keyword evidence="3" id="KW-1185">Reference proteome</keyword>
<evidence type="ECO:0000313" key="3">
    <source>
        <dbReference type="Proteomes" id="UP001239994"/>
    </source>
</evidence>